<gene>
    <name evidence="1" type="ORF">QO002_005611</name>
</gene>
<protein>
    <submittedName>
        <fullName evidence="1">Peptidoglycan/xylan/chitin deacetylase (PgdA/CDA1 family)</fullName>
    </submittedName>
</protein>
<organism evidence="1 2">
    <name type="scientific">Pararhizobium capsulatum DSM 1112</name>
    <dbReference type="NCBI Taxonomy" id="1121113"/>
    <lineage>
        <taxon>Bacteria</taxon>
        <taxon>Pseudomonadati</taxon>
        <taxon>Pseudomonadota</taxon>
        <taxon>Alphaproteobacteria</taxon>
        <taxon>Hyphomicrobiales</taxon>
        <taxon>Rhizobiaceae</taxon>
        <taxon>Rhizobium/Agrobacterium group</taxon>
        <taxon>Pararhizobium</taxon>
    </lineage>
</organism>
<evidence type="ECO:0000313" key="2">
    <source>
        <dbReference type="Proteomes" id="UP001230207"/>
    </source>
</evidence>
<dbReference type="PANTHER" id="PTHR43123:SF4">
    <property type="entry name" value="POLYSACCHARIDE DEACETYLASE"/>
    <property type="match status" value="1"/>
</dbReference>
<comment type="caution">
    <text evidence="1">The sequence shown here is derived from an EMBL/GenBank/DDBJ whole genome shotgun (WGS) entry which is preliminary data.</text>
</comment>
<reference evidence="1 2" key="1">
    <citation type="submission" date="2023-07" db="EMBL/GenBank/DDBJ databases">
        <title>Genomic Encyclopedia of Type Strains, Phase IV (KMG-IV): sequencing the most valuable type-strain genomes for metagenomic binning, comparative biology and taxonomic classification.</title>
        <authorList>
            <person name="Goeker M."/>
        </authorList>
    </citation>
    <scope>NUCLEOTIDE SEQUENCE [LARGE SCALE GENOMIC DNA]</scope>
    <source>
        <strain evidence="1 2">DSM 1112</strain>
    </source>
</reference>
<dbReference type="PANTHER" id="PTHR43123">
    <property type="entry name" value="POLYSACCHARIDE DEACETYLASE-RELATED"/>
    <property type="match status" value="1"/>
</dbReference>
<dbReference type="EMBL" id="JAUSVF010000003">
    <property type="protein sequence ID" value="MDQ0323405.1"/>
    <property type="molecule type" value="Genomic_DNA"/>
</dbReference>
<dbReference type="SUPFAM" id="SSF88713">
    <property type="entry name" value="Glycoside hydrolase/deacetylase"/>
    <property type="match status" value="1"/>
</dbReference>
<proteinExistence type="predicted"/>
<dbReference type="Gene3D" id="3.20.20.370">
    <property type="entry name" value="Glycoside hydrolase/deacetylase"/>
    <property type="match status" value="1"/>
</dbReference>
<accession>A0ABU0C151</accession>
<name>A0ABU0C151_9HYPH</name>
<sequence>MERGFTYTSNAFDDDLPYWSREEQGLVVVPYSLDTNDMKFFHPNGFVNSEEMVTYVRDAFETLQREAQRGKTRLLNIGFHLRIAGRPARFQAFRNILAFLSERRNEIYLATRQDIACAFADAVPNMA</sequence>
<dbReference type="InterPro" id="IPR011330">
    <property type="entry name" value="Glyco_hydro/deAcase_b/a-brl"/>
</dbReference>
<dbReference type="Proteomes" id="UP001230207">
    <property type="component" value="Unassembled WGS sequence"/>
</dbReference>
<keyword evidence="2" id="KW-1185">Reference proteome</keyword>
<evidence type="ECO:0000313" key="1">
    <source>
        <dbReference type="EMBL" id="MDQ0323405.1"/>
    </source>
</evidence>